<reference evidence="1 2" key="1">
    <citation type="journal article" date="2020" name="Cell Host Microbe">
        <title>Functional and Genomic Variation between Human-Derived Isolates of Lachnospiraceae Reveals Inter- and Intra-Species Diversity.</title>
        <authorList>
            <person name="Sorbara M.T."/>
            <person name="Littmann E.R."/>
            <person name="Fontana E."/>
            <person name="Moody T.U."/>
            <person name="Kohout C.E."/>
            <person name="Gjonbalaj M."/>
            <person name="Eaton V."/>
            <person name="Seok R."/>
            <person name="Leiner I.M."/>
            <person name="Pamer E.G."/>
        </authorList>
    </citation>
    <scope>NUCLEOTIDE SEQUENCE [LARGE SCALE GENOMIC DNA]</scope>
    <source>
        <strain evidence="1 2">MSK.17.74</strain>
    </source>
</reference>
<dbReference type="InterPro" id="IPR035895">
    <property type="entry name" value="HPr-like_sf"/>
</dbReference>
<dbReference type="Gene3D" id="3.30.1340.10">
    <property type="entry name" value="HPr-like"/>
    <property type="match status" value="1"/>
</dbReference>
<protein>
    <submittedName>
        <fullName evidence="1">HPr family phosphocarrier protein</fullName>
    </submittedName>
</protein>
<dbReference type="RefSeq" id="WP_173770032.1">
    <property type="nucleotide sequence ID" value="NZ_JAAITS010000038.1"/>
</dbReference>
<organism evidence="1 2">
    <name type="scientific">Blautia faecis</name>
    <dbReference type="NCBI Taxonomy" id="871665"/>
    <lineage>
        <taxon>Bacteria</taxon>
        <taxon>Bacillati</taxon>
        <taxon>Bacillota</taxon>
        <taxon>Clostridia</taxon>
        <taxon>Lachnospirales</taxon>
        <taxon>Lachnospiraceae</taxon>
        <taxon>Blautia</taxon>
    </lineage>
</organism>
<dbReference type="Proteomes" id="UP001644719">
    <property type="component" value="Unassembled WGS sequence"/>
</dbReference>
<keyword evidence="2" id="KW-1185">Reference proteome</keyword>
<evidence type="ECO:0000313" key="2">
    <source>
        <dbReference type="Proteomes" id="UP001644719"/>
    </source>
</evidence>
<name>A0ABX2H8V1_9FIRM</name>
<accession>A0ABX2H8V1</accession>
<gene>
    <name evidence="1" type="ORF">G5B17_13300</name>
</gene>
<proteinExistence type="predicted"/>
<sequence>MKIKVILGTMQNASKLVSIAESISYDVDLCYGRYIVDAKSMLGVLSLPDFAYGELQIPVETEAEKRQILEKLAEAGLLYEKKQEEK</sequence>
<evidence type="ECO:0000313" key="1">
    <source>
        <dbReference type="EMBL" id="NSG86361.1"/>
    </source>
</evidence>
<dbReference type="EMBL" id="JAAITS010000038">
    <property type="protein sequence ID" value="NSG86361.1"/>
    <property type="molecule type" value="Genomic_DNA"/>
</dbReference>
<comment type="caution">
    <text evidence="1">The sequence shown here is derived from an EMBL/GenBank/DDBJ whole genome shotgun (WGS) entry which is preliminary data.</text>
</comment>
<dbReference type="SUPFAM" id="SSF55594">
    <property type="entry name" value="HPr-like"/>
    <property type="match status" value="1"/>
</dbReference>